<reference evidence="2 3" key="1">
    <citation type="journal article" date="2016" name="Int. J. Syst. Evol. Microbiol.">
        <title>Pyruvatibacter mobilis gen. nov., sp. nov., a marine bacterium from the culture broth of Picochlorum sp. 122.</title>
        <authorList>
            <person name="Wang G."/>
            <person name="Tang M."/>
            <person name="Wu H."/>
            <person name="Dai S."/>
            <person name="Li T."/>
            <person name="Chen C."/>
            <person name="He H."/>
            <person name="Fan J."/>
            <person name="Xiang W."/>
            <person name="Li X."/>
        </authorList>
    </citation>
    <scope>NUCLEOTIDE SEQUENCE [LARGE SCALE GENOMIC DNA]</scope>
    <source>
        <strain evidence="2 3">GYP-11</strain>
    </source>
</reference>
<name>A0A845QBW5_9HYPH</name>
<dbReference type="InterPro" id="IPR017517">
    <property type="entry name" value="Maleyloyr_isom"/>
</dbReference>
<dbReference type="InterPro" id="IPR017518">
    <property type="entry name" value="CHP03084"/>
</dbReference>
<organism evidence="2 3">
    <name type="scientific">Pyruvatibacter mobilis</name>
    <dbReference type="NCBI Taxonomy" id="1712261"/>
    <lineage>
        <taxon>Bacteria</taxon>
        <taxon>Pseudomonadati</taxon>
        <taxon>Pseudomonadota</taxon>
        <taxon>Alphaproteobacteria</taxon>
        <taxon>Hyphomicrobiales</taxon>
        <taxon>Parvibaculaceae</taxon>
        <taxon>Pyruvatibacter</taxon>
    </lineage>
</organism>
<dbReference type="InterPro" id="IPR024344">
    <property type="entry name" value="MDMPI_metal-binding"/>
</dbReference>
<protein>
    <submittedName>
        <fullName evidence="2">TIGR03084 family protein</fullName>
    </submittedName>
</protein>
<gene>
    <name evidence="2" type="ORF">GTQ45_10105</name>
</gene>
<evidence type="ECO:0000313" key="3">
    <source>
        <dbReference type="Proteomes" id="UP000470384"/>
    </source>
</evidence>
<dbReference type="AlphaFoldDB" id="A0A845QBW5"/>
<dbReference type="GO" id="GO:0046872">
    <property type="term" value="F:metal ion binding"/>
    <property type="evidence" value="ECO:0007669"/>
    <property type="project" value="InterPro"/>
</dbReference>
<dbReference type="RefSeq" id="WP_160588028.1">
    <property type="nucleotide sequence ID" value="NZ_BMHN01000001.1"/>
</dbReference>
<proteinExistence type="predicted"/>
<sequence>MFQQPQDFRDESDALYGLIKDLSEDELRAPTQFKGWTIRDVIGHLHIWNEAAHKSLTDEAAFNAFYERVGKAVIGGSLRDFENAELDGVSGTELRDRWHGFYGPMADAFLEVDPKQRVPWAGPSMSARSSITARLMETWAHGQEVYDSLGVERVNADRIKNIAVLGVNTFGWTHITNKLPVPEKVPYVKLTAPSGEIWEFNDPDPDNMVEGSAEEFCQVVTQVRNVADTSLKTTGDVATKWMAIAQCFAGPPETPPAPGSRHKVVKAA</sequence>
<feature type="domain" description="Mycothiol-dependent maleylpyruvate isomerase metal-binding" evidence="1">
    <location>
        <begin position="8"/>
        <end position="145"/>
    </location>
</feature>
<dbReference type="GeneID" id="300654794"/>
<dbReference type="Pfam" id="PF11716">
    <property type="entry name" value="MDMPI_N"/>
    <property type="match status" value="1"/>
</dbReference>
<dbReference type="NCBIfam" id="TIGR03083">
    <property type="entry name" value="maleylpyruvate isomerase family mycothiol-dependent enzyme"/>
    <property type="match status" value="1"/>
</dbReference>
<accession>A0A845QBW5</accession>
<dbReference type="OrthoDB" id="113180at2"/>
<dbReference type="SUPFAM" id="SSF109854">
    <property type="entry name" value="DinB/YfiT-like putative metalloenzymes"/>
    <property type="match status" value="1"/>
</dbReference>
<dbReference type="Proteomes" id="UP000470384">
    <property type="component" value="Unassembled WGS sequence"/>
</dbReference>
<keyword evidence="3" id="KW-1185">Reference proteome</keyword>
<dbReference type="InterPro" id="IPR034660">
    <property type="entry name" value="DinB/YfiT-like"/>
</dbReference>
<dbReference type="NCBIfam" id="TIGR03084">
    <property type="entry name" value="TIGR03084 family metal-binding protein"/>
    <property type="match status" value="1"/>
</dbReference>
<evidence type="ECO:0000313" key="2">
    <source>
        <dbReference type="EMBL" id="NBG96083.1"/>
    </source>
</evidence>
<dbReference type="EMBL" id="WXYQ01000006">
    <property type="protein sequence ID" value="NBG96083.1"/>
    <property type="molecule type" value="Genomic_DNA"/>
</dbReference>
<dbReference type="Gene3D" id="1.20.120.450">
    <property type="entry name" value="dinb family like domain"/>
    <property type="match status" value="1"/>
</dbReference>
<evidence type="ECO:0000259" key="1">
    <source>
        <dbReference type="Pfam" id="PF11716"/>
    </source>
</evidence>
<comment type="caution">
    <text evidence="2">The sequence shown here is derived from an EMBL/GenBank/DDBJ whole genome shotgun (WGS) entry which is preliminary data.</text>
</comment>